<name>A0ABZ1MHN2_STREF</name>
<evidence type="ECO:0000313" key="2">
    <source>
        <dbReference type="EMBL" id="WTW27428.1"/>
    </source>
</evidence>
<dbReference type="Proteomes" id="UP001621512">
    <property type="component" value="Chromosome"/>
</dbReference>
<keyword evidence="1" id="KW-0472">Membrane</keyword>
<keyword evidence="1" id="KW-0812">Transmembrane</keyword>
<keyword evidence="1" id="KW-1133">Transmembrane helix</keyword>
<dbReference type="RefSeq" id="WP_189723869.1">
    <property type="nucleotide sequence ID" value="NZ_BMUK01000004.1"/>
</dbReference>
<accession>A0ABZ1MHN2</accession>
<dbReference type="EMBL" id="CP108341">
    <property type="protein sequence ID" value="WTW27428.1"/>
    <property type="molecule type" value="Genomic_DNA"/>
</dbReference>
<evidence type="ECO:0000313" key="3">
    <source>
        <dbReference type="Proteomes" id="UP001621512"/>
    </source>
</evidence>
<proteinExistence type="predicted"/>
<sequence length="46" mass="5065">MSVPMAHDDVTLAYKGMGLLPDWAAIAIAVLVCVWLVVVLVRRKRS</sequence>
<evidence type="ECO:0000256" key="1">
    <source>
        <dbReference type="SAM" id="Phobius"/>
    </source>
</evidence>
<gene>
    <name evidence="2" type="ORF">OHU35_15765</name>
</gene>
<reference evidence="2 3" key="1">
    <citation type="submission" date="2022-10" db="EMBL/GenBank/DDBJ databases">
        <title>The complete genomes of actinobacterial strains from the NBC collection.</title>
        <authorList>
            <person name="Joergensen T.S."/>
            <person name="Alvarez Arevalo M."/>
            <person name="Sterndorff E.B."/>
            <person name="Faurdal D."/>
            <person name="Vuksanovic O."/>
            <person name="Mourched A.-S."/>
            <person name="Charusanti P."/>
            <person name="Shaw S."/>
            <person name="Blin K."/>
            <person name="Weber T."/>
        </authorList>
    </citation>
    <scope>NUCLEOTIDE SEQUENCE [LARGE SCALE GENOMIC DNA]</scope>
    <source>
        <strain evidence="2 3">NBC_00017</strain>
    </source>
</reference>
<feature type="transmembrane region" description="Helical" evidence="1">
    <location>
        <begin position="20"/>
        <end position="41"/>
    </location>
</feature>
<protein>
    <submittedName>
        <fullName evidence="2">Uncharacterized protein</fullName>
    </submittedName>
</protein>
<organism evidence="2 3">
    <name type="scientific">Streptomyces purpurascens</name>
    <dbReference type="NCBI Taxonomy" id="1924"/>
    <lineage>
        <taxon>Bacteria</taxon>
        <taxon>Bacillati</taxon>
        <taxon>Actinomycetota</taxon>
        <taxon>Actinomycetes</taxon>
        <taxon>Kitasatosporales</taxon>
        <taxon>Streptomycetaceae</taxon>
        <taxon>Streptomyces</taxon>
    </lineage>
</organism>
<keyword evidence="3" id="KW-1185">Reference proteome</keyword>